<dbReference type="Proteomes" id="UP000601055">
    <property type="component" value="Unassembled WGS sequence"/>
</dbReference>
<sequence>MHFDPTNNYGDTDLTNDDNLVHWKFGELIKNLVTLSSSAERQAEIIGIGAICDEMAIDFDTYFTLEYQEYLDSGLLTSSQVEKLKELDKYFEEQSGDKSLDFWDDFLLETSSEWQDVRQKAKTILETLNMQDFTIEFDRTEKYKKTNKGERLTMQTTKTRLIKQR</sequence>
<accession>A0A923E2W1</accession>
<organism evidence="1 2">
    <name type="scientific">Pedobacter planticolens</name>
    <dbReference type="NCBI Taxonomy" id="2679964"/>
    <lineage>
        <taxon>Bacteria</taxon>
        <taxon>Pseudomonadati</taxon>
        <taxon>Bacteroidota</taxon>
        <taxon>Sphingobacteriia</taxon>
        <taxon>Sphingobacteriales</taxon>
        <taxon>Sphingobacteriaceae</taxon>
        <taxon>Pedobacter</taxon>
    </lineage>
</organism>
<proteinExistence type="predicted"/>
<name>A0A923E2W1_9SPHI</name>
<protein>
    <submittedName>
        <fullName evidence="1">Uncharacterized protein</fullName>
    </submittedName>
</protein>
<evidence type="ECO:0000313" key="1">
    <source>
        <dbReference type="EMBL" id="MBB2147230.1"/>
    </source>
</evidence>
<dbReference type="AlphaFoldDB" id="A0A923E2W1"/>
<evidence type="ECO:0000313" key="2">
    <source>
        <dbReference type="Proteomes" id="UP000601055"/>
    </source>
</evidence>
<keyword evidence="2" id="KW-1185">Reference proteome</keyword>
<comment type="caution">
    <text evidence="1">The sequence shown here is derived from an EMBL/GenBank/DDBJ whole genome shotgun (WGS) entry which is preliminary data.</text>
</comment>
<gene>
    <name evidence="1" type="ORF">GM921_17145</name>
</gene>
<dbReference type="EMBL" id="WNXD01000002">
    <property type="protein sequence ID" value="MBB2147230.1"/>
    <property type="molecule type" value="Genomic_DNA"/>
</dbReference>
<dbReference type="RefSeq" id="WP_182923848.1">
    <property type="nucleotide sequence ID" value="NZ_WNXD01000002.1"/>
</dbReference>
<reference evidence="1" key="1">
    <citation type="submission" date="2019-11" db="EMBL/GenBank/DDBJ databases">
        <title>Description of Pedobacter sp. LMG 31464T.</title>
        <authorList>
            <person name="Carlier A."/>
            <person name="Qi S."/>
            <person name="Vandamme P."/>
        </authorList>
    </citation>
    <scope>NUCLEOTIDE SEQUENCE</scope>
    <source>
        <strain evidence="1">LMG 31464</strain>
    </source>
</reference>